<feature type="region of interest" description="Disordered" evidence="1">
    <location>
        <begin position="45"/>
        <end position="92"/>
    </location>
</feature>
<feature type="compositionally biased region" description="Low complexity" evidence="1">
    <location>
        <begin position="80"/>
        <end position="91"/>
    </location>
</feature>
<evidence type="ECO:0000313" key="4">
    <source>
        <dbReference type="EMBL" id="GAA4607627.1"/>
    </source>
</evidence>
<organism evidence="4 5">
    <name type="scientific">Actinoallomurus liliacearum</name>
    <dbReference type="NCBI Taxonomy" id="1080073"/>
    <lineage>
        <taxon>Bacteria</taxon>
        <taxon>Bacillati</taxon>
        <taxon>Actinomycetota</taxon>
        <taxon>Actinomycetes</taxon>
        <taxon>Streptosporangiales</taxon>
        <taxon>Thermomonosporaceae</taxon>
        <taxon>Actinoallomurus</taxon>
    </lineage>
</organism>
<evidence type="ECO:0000313" key="5">
    <source>
        <dbReference type="Proteomes" id="UP001500212"/>
    </source>
</evidence>
<dbReference type="Proteomes" id="UP001500212">
    <property type="component" value="Unassembled WGS sequence"/>
</dbReference>
<evidence type="ECO:0000259" key="2">
    <source>
        <dbReference type="Pfam" id="PF12802"/>
    </source>
</evidence>
<dbReference type="InterPro" id="IPR051917">
    <property type="entry name" value="Transposase-Integrase"/>
</dbReference>
<dbReference type="Pfam" id="PF12802">
    <property type="entry name" value="MarR_2"/>
    <property type="match status" value="1"/>
</dbReference>
<feature type="region of interest" description="Disordered" evidence="1">
    <location>
        <begin position="317"/>
        <end position="353"/>
    </location>
</feature>
<evidence type="ECO:0000256" key="1">
    <source>
        <dbReference type="SAM" id="MobiDB-lite"/>
    </source>
</evidence>
<sequence>MRWSRLHTARMPGSRLSEQERRRIASWLVEGLGYAEMARRLGRPTSTVSREVARNSGPGGYRAHHAQQATERRARRRGPAARPRAPAAANTYRRDPEAVRAFAEDFAALMVQIGLPRMAARVLAHLVTTDSGALTSADLVRQLQVSPASVSKAIGYLVGLDVVRRERAPRRHRETYVVGGDVWLRAWTASARKNALWADTARRGVQIFGATTPAGARLNEMARFFARLSATMDGGPGRAAVSDILTVLAALVHAGEPLTVAQLSTALGWHPDRVTSALRGAERHPEVGDPVTVRAVESGAYAITAGGHRLTGAQREALGGHRQRRSAAPTDEGRPNGVHRCQPVGDSMPAAGP</sequence>
<accession>A0ABP8TIW2</accession>
<feature type="domain" description="HTH marR-type" evidence="2">
    <location>
        <begin position="114"/>
        <end position="173"/>
    </location>
</feature>
<dbReference type="InterPro" id="IPR000835">
    <property type="entry name" value="HTH_MarR-typ"/>
</dbReference>
<keyword evidence="5" id="KW-1185">Reference proteome</keyword>
<dbReference type="SUPFAM" id="SSF46785">
    <property type="entry name" value="Winged helix' DNA-binding domain"/>
    <property type="match status" value="1"/>
</dbReference>
<feature type="domain" description="Transposase IS30-like HTH" evidence="3">
    <location>
        <begin position="13"/>
        <end position="55"/>
    </location>
</feature>
<dbReference type="Pfam" id="PF13936">
    <property type="entry name" value="HTH_38"/>
    <property type="match status" value="1"/>
</dbReference>
<comment type="caution">
    <text evidence="4">The sequence shown here is derived from an EMBL/GenBank/DDBJ whole genome shotgun (WGS) entry which is preliminary data.</text>
</comment>
<reference evidence="5" key="1">
    <citation type="journal article" date="2019" name="Int. J. Syst. Evol. Microbiol.">
        <title>The Global Catalogue of Microorganisms (GCM) 10K type strain sequencing project: providing services to taxonomists for standard genome sequencing and annotation.</title>
        <authorList>
            <consortium name="The Broad Institute Genomics Platform"/>
            <consortium name="The Broad Institute Genome Sequencing Center for Infectious Disease"/>
            <person name="Wu L."/>
            <person name="Ma J."/>
        </authorList>
    </citation>
    <scope>NUCLEOTIDE SEQUENCE [LARGE SCALE GENOMIC DNA]</scope>
    <source>
        <strain evidence="5">JCM 17938</strain>
    </source>
</reference>
<dbReference type="PANTHER" id="PTHR10948">
    <property type="entry name" value="TRANSPOSASE"/>
    <property type="match status" value="1"/>
</dbReference>
<dbReference type="EMBL" id="BAABHJ010000006">
    <property type="protein sequence ID" value="GAA4607627.1"/>
    <property type="molecule type" value="Genomic_DNA"/>
</dbReference>
<name>A0ABP8TIW2_9ACTN</name>
<dbReference type="PANTHER" id="PTHR10948:SF23">
    <property type="entry name" value="TRANSPOSASE INSI FOR INSERTION SEQUENCE ELEMENT IS30A-RELATED"/>
    <property type="match status" value="1"/>
</dbReference>
<dbReference type="InterPro" id="IPR036388">
    <property type="entry name" value="WH-like_DNA-bd_sf"/>
</dbReference>
<gene>
    <name evidence="4" type="ORF">GCM10023195_29160</name>
</gene>
<proteinExistence type="predicted"/>
<dbReference type="Gene3D" id="1.10.10.10">
    <property type="entry name" value="Winged helix-like DNA-binding domain superfamily/Winged helix DNA-binding domain"/>
    <property type="match status" value="1"/>
</dbReference>
<evidence type="ECO:0000259" key="3">
    <source>
        <dbReference type="Pfam" id="PF13936"/>
    </source>
</evidence>
<dbReference type="InterPro" id="IPR025246">
    <property type="entry name" value="IS30-like_HTH"/>
</dbReference>
<protein>
    <submittedName>
        <fullName evidence="4">Helix-turn-helix domain-containing protein</fullName>
    </submittedName>
</protein>
<dbReference type="InterPro" id="IPR036390">
    <property type="entry name" value="WH_DNA-bd_sf"/>
</dbReference>